<keyword evidence="6" id="KW-1185">Reference proteome</keyword>
<dbReference type="GO" id="GO:0000160">
    <property type="term" value="P:phosphorelay signal transduction system"/>
    <property type="evidence" value="ECO:0007669"/>
    <property type="project" value="InterPro"/>
</dbReference>
<evidence type="ECO:0000259" key="2">
    <source>
        <dbReference type="PROSITE" id="PS50110"/>
    </source>
</evidence>
<gene>
    <name evidence="4" type="primary">cpdR_2</name>
    <name evidence="3" type="ORF">IFDJLNFL_1619</name>
    <name evidence="4" type="ORF">MTDSW087_00678</name>
</gene>
<dbReference type="AlphaFoldDB" id="A0A564FS61"/>
<accession>A0A564FS61</accession>
<reference evidence="4 5" key="1">
    <citation type="submission" date="2019-06" db="EMBL/GenBank/DDBJ databases">
        <authorList>
            <person name="Rodrigo-Torres L."/>
            <person name="Arahal R. D."/>
            <person name="Lucena T."/>
        </authorList>
    </citation>
    <scope>NUCLEOTIDE SEQUENCE [LARGE SCALE GENOMIC DNA]</scope>
    <source>
        <strain evidence="4 5">SW08-7</strain>
    </source>
</reference>
<evidence type="ECO:0000313" key="6">
    <source>
        <dbReference type="Proteomes" id="UP001055303"/>
    </source>
</evidence>
<dbReference type="SUPFAM" id="SSF52172">
    <property type="entry name" value="CheY-like"/>
    <property type="match status" value="1"/>
</dbReference>
<reference evidence="3" key="2">
    <citation type="journal article" date="2021" name="Front. Microbiol.">
        <title>Comprehensive Comparative Genomics and Phenotyping of Methylobacterium Species.</title>
        <authorList>
            <person name="Alessa O."/>
            <person name="Ogura Y."/>
            <person name="Fujitani Y."/>
            <person name="Takami H."/>
            <person name="Hayashi T."/>
            <person name="Sahin N."/>
            <person name="Tani A."/>
        </authorList>
    </citation>
    <scope>NUCLEOTIDE SEQUENCE</scope>
    <source>
        <strain evidence="3">DSM 22415</strain>
    </source>
</reference>
<dbReference type="EMBL" id="BPQI01000038">
    <property type="protein sequence ID" value="GJD55732.1"/>
    <property type="molecule type" value="Genomic_DNA"/>
</dbReference>
<sequence length="78" mass="8474">MLLEGDPGIGTLFTDIDMPGSMDGIALAARVAERWPHIRLVVTSGRACMQDGDLPDHGRFLSKPYHRSDLVDVIARAA</sequence>
<reference evidence="3" key="3">
    <citation type="submission" date="2021-08" db="EMBL/GenBank/DDBJ databases">
        <authorList>
            <person name="Tani A."/>
            <person name="Ola A."/>
            <person name="Ogura Y."/>
            <person name="Katsura K."/>
            <person name="Hayashi T."/>
        </authorList>
    </citation>
    <scope>NUCLEOTIDE SEQUENCE</scope>
    <source>
        <strain evidence="3">DSM 22415</strain>
    </source>
</reference>
<evidence type="ECO:0000313" key="4">
    <source>
        <dbReference type="EMBL" id="VUF11005.1"/>
    </source>
</evidence>
<name>A0A564FS61_9HYPH</name>
<dbReference type="EMBL" id="CABFVH010000003">
    <property type="protein sequence ID" value="VUF11005.1"/>
    <property type="molecule type" value="Genomic_DNA"/>
</dbReference>
<dbReference type="Proteomes" id="UP001055303">
    <property type="component" value="Unassembled WGS sequence"/>
</dbReference>
<evidence type="ECO:0000313" key="5">
    <source>
        <dbReference type="Proteomes" id="UP000401717"/>
    </source>
</evidence>
<proteinExistence type="predicted"/>
<evidence type="ECO:0000313" key="3">
    <source>
        <dbReference type="EMBL" id="GJD55732.1"/>
    </source>
</evidence>
<dbReference type="InterPro" id="IPR011006">
    <property type="entry name" value="CheY-like_superfamily"/>
</dbReference>
<dbReference type="PROSITE" id="PS50110">
    <property type="entry name" value="RESPONSE_REGULATORY"/>
    <property type="match status" value="1"/>
</dbReference>
<dbReference type="Proteomes" id="UP000401717">
    <property type="component" value="Unassembled WGS sequence"/>
</dbReference>
<keyword evidence="1" id="KW-0597">Phosphoprotein</keyword>
<feature type="modified residue" description="4-aspartylphosphate" evidence="1">
    <location>
        <position position="15"/>
    </location>
</feature>
<organism evidence="4 5">
    <name type="scientific">Methylobacterium dankookense</name>
    <dbReference type="NCBI Taxonomy" id="560405"/>
    <lineage>
        <taxon>Bacteria</taxon>
        <taxon>Pseudomonadati</taxon>
        <taxon>Pseudomonadota</taxon>
        <taxon>Alphaproteobacteria</taxon>
        <taxon>Hyphomicrobiales</taxon>
        <taxon>Methylobacteriaceae</taxon>
        <taxon>Methylobacterium</taxon>
    </lineage>
</organism>
<dbReference type="InterPro" id="IPR001789">
    <property type="entry name" value="Sig_transdc_resp-reg_receiver"/>
</dbReference>
<dbReference type="Gene3D" id="3.40.50.2300">
    <property type="match status" value="1"/>
</dbReference>
<feature type="domain" description="Response regulatory" evidence="2">
    <location>
        <begin position="1"/>
        <end position="78"/>
    </location>
</feature>
<protein>
    <submittedName>
        <fullName evidence="4">Response regulator receiver protein CpdR</fullName>
    </submittedName>
</protein>
<evidence type="ECO:0000256" key="1">
    <source>
        <dbReference type="PROSITE-ProRule" id="PRU00169"/>
    </source>
</evidence>